<evidence type="ECO:0000313" key="2">
    <source>
        <dbReference type="Proteomes" id="UP001141933"/>
    </source>
</evidence>
<organism evidence="1 2">
    <name type="scientific">Phocaeicola acetigenes</name>
    <dbReference type="NCBI Taxonomy" id="3016083"/>
    <lineage>
        <taxon>Bacteria</taxon>
        <taxon>Pseudomonadati</taxon>
        <taxon>Bacteroidota</taxon>
        <taxon>Bacteroidia</taxon>
        <taxon>Bacteroidales</taxon>
        <taxon>Bacteroidaceae</taxon>
        <taxon>Phocaeicola</taxon>
    </lineage>
</organism>
<protein>
    <submittedName>
        <fullName evidence="1">Uncharacterized protein</fullName>
    </submittedName>
</protein>
<dbReference type="RefSeq" id="WP_269878391.1">
    <property type="nucleotide sequence ID" value="NZ_JAPZVM010000009.1"/>
</dbReference>
<evidence type="ECO:0000313" key="1">
    <source>
        <dbReference type="EMBL" id="MCZ8373086.1"/>
    </source>
</evidence>
<gene>
    <name evidence="1" type="ORF">O6P32_10265</name>
</gene>
<comment type="caution">
    <text evidence="1">The sequence shown here is derived from an EMBL/GenBank/DDBJ whole genome shotgun (WGS) entry which is preliminary data.</text>
</comment>
<keyword evidence="2" id="KW-1185">Reference proteome</keyword>
<proteinExistence type="predicted"/>
<dbReference type="EMBL" id="JAPZVM010000009">
    <property type="protein sequence ID" value="MCZ8373086.1"/>
    <property type="molecule type" value="Genomic_DNA"/>
</dbReference>
<accession>A0ABT4PJ53</accession>
<dbReference type="Proteomes" id="UP001141933">
    <property type="component" value="Unassembled WGS sequence"/>
</dbReference>
<reference evidence="1" key="1">
    <citation type="submission" date="2022-12" db="EMBL/GenBank/DDBJ databases">
        <title>Phocaeicola acetigenes sp. nov., isolated feces from a healthy human.</title>
        <authorList>
            <person name="Do H."/>
            <person name="Ha Y.B."/>
            <person name="Kim J.-S."/>
            <person name="Suh M.K."/>
            <person name="Kim H.S."/>
            <person name="Lee J.-S."/>
        </authorList>
    </citation>
    <scope>NUCLEOTIDE SEQUENCE</scope>
    <source>
        <strain evidence="1">KGMB11183</strain>
    </source>
</reference>
<sequence>MRNILQSLKEKVDGGKITLREAAIKLYEYGWTNFIDEETTRRLLKL</sequence>
<name>A0ABT4PJ53_9BACT</name>